<dbReference type="AlphaFoldDB" id="A0A514CKQ7"/>
<proteinExistence type="predicted"/>
<gene>
    <name evidence="1" type="ORF">FKX85_15570</name>
</gene>
<protein>
    <submittedName>
        <fullName evidence="1">Glycosyltransferase family 4 protein</fullName>
    </submittedName>
</protein>
<evidence type="ECO:0000313" key="1">
    <source>
        <dbReference type="EMBL" id="QDH80380.1"/>
    </source>
</evidence>
<keyword evidence="2" id="KW-1185">Reference proteome</keyword>
<dbReference type="KEGG" id="echi:FKX85_15570"/>
<name>A0A514CKQ7_9BACT</name>
<dbReference type="RefSeq" id="WP_141615614.1">
    <property type="nucleotide sequence ID" value="NZ_CP041253.1"/>
</dbReference>
<evidence type="ECO:0000313" key="2">
    <source>
        <dbReference type="Proteomes" id="UP000316614"/>
    </source>
</evidence>
<dbReference type="EMBL" id="CP041253">
    <property type="protein sequence ID" value="QDH80380.1"/>
    <property type="molecule type" value="Genomic_DNA"/>
</dbReference>
<organism evidence="1 2">
    <name type="scientific">Echinicola soli</name>
    <dbReference type="NCBI Taxonomy" id="2591634"/>
    <lineage>
        <taxon>Bacteria</taxon>
        <taxon>Pseudomonadati</taxon>
        <taxon>Bacteroidota</taxon>
        <taxon>Cytophagia</taxon>
        <taxon>Cytophagales</taxon>
        <taxon>Cyclobacteriaceae</taxon>
        <taxon>Echinicola</taxon>
    </lineage>
</organism>
<reference evidence="1 2" key="1">
    <citation type="submission" date="2019-06" db="EMBL/GenBank/DDBJ databases">
        <title>Echinicola alkalisoli sp. nov. isolated from saline soil.</title>
        <authorList>
            <person name="Sun J.-Q."/>
            <person name="Xu L."/>
        </authorList>
    </citation>
    <scope>NUCLEOTIDE SEQUENCE [LARGE SCALE GENOMIC DNA]</scope>
    <source>
        <strain evidence="1 2">LN3S3</strain>
    </source>
</reference>
<sequence>MKKTKIVIASVLKPLTDSRAFYKLAISLRETNKYHINIIGFLEKNPPKLENIEFMSIFGRDRLHPKRLLVPFRFLSQLLHIRPELVIITTYELLLPALILKPFIGYKLVYDLQENYVKNILFNRTLNKWLKYPAAAYVQIVEKIGKSFVNHYFMAEKCFQQEFPSIKNYTVLENKHHGNVNNKPAFYLPTTAIKFILTGTLTKVYGIEEGIQWFKSIKPYFPHAQLHIVGYAPMADFRSRIRELSASSPDIYLQVSDRPLRQQAIFSAMDKADVLLLPYHSIPSIWSKIPTKIYEALAIKIPMIIPENPLWTALISSHPAGTALDYSHPNLNRLRSMIAQQQFTQPVDEEVTWESEKPKLLQLVENLIKP</sequence>
<dbReference type="GO" id="GO:0016740">
    <property type="term" value="F:transferase activity"/>
    <property type="evidence" value="ECO:0007669"/>
    <property type="project" value="UniProtKB-KW"/>
</dbReference>
<dbReference type="SUPFAM" id="SSF53756">
    <property type="entry name" value="UDP-Glycosyltransferase/glycogen phosphorylase"/>
    <property type="match status" value="1"/>
</dbReference>
<dbReference type="OrthoDB" id="925984at2"/>
<keyword evidence="1" id="KW-0808">Transferase</keyword>
<dbReference type="Proteomes" id="UP000316614">
    <property type="component" value="Chromosome"/>
</dbReference>
<accession>A0A514CKQ7</accession>
<dbReference type="Gene3D" id="3.40.50.2000">
    <property type="entry name" value="Glycogen Phosphorylase B"/>
    <property type="match status" value="2"/>
</dbReference>